<name>A0A143PSR4_LUTPR</name>
<dbReference type="EMBL" id="CP015136">
    <property type="protein sequence ID" value="AMY10854.1"/>
    <property type="molecule type" value="Genomic_DNA"/>
</dbReference>
<reference evidence="2" key="2">
    <citation type="submission" date="2016-04" db="EMBL/GenBank/DDBJ databases">
        <title>First Complete Genome Sequence of a Subdivision 6 Acidobacterium.</title>
        <authorList>
            <person name="Huang S."/>
            <person name="Vieira S."/>
            <person name="Bunk B."/>
            <person name="Riedel T."/>
            <person name="Sproeer C."/>
            <person name="Overmann J."/>
        </authorList>
    </citation>
    <scope>NUCLEOTIDE SEQUENCE [LARGE SCALE GENOMIC DNA]</scope>
    <source>
        <strain evidence="2">DSM 100886 HEG_-6_39</strain>
    </source>
</reference>
<protein>
    <submittedName>
        <fullName evidence="1">Uncharacterized protein</fullName>
    </submittedName>
</protein>
<sequence>MSRGLIQTLHERPHRDNRLKAPARIQSPGVAEDLLAQLDGSLFVFPMRDRASVWSNFVNSSSICVLQVLGPDVLQGAFLELFETAKTNGIGHNPAPRVAPCT</sequence>
<proteinExistence type="predicted"/>
<accession>A0A143PSR4</accession>
<organism evidence="1 2">
    <name type="scientific">Luteitalea pratensis</name>
    <dbReference type="NCBI Taxonomy" id="1855912"/>
    <lineage>
        <taxon>Bacteria</taxon>
        <taxon>Pseudomonadati</taxon>
        <taxon>Acidobacteriota</taxon>
        <taxon>Vicinamibacteria</taxon>
        <taxon>Vicinamibacterales</taxon>
        <taxon>Vicinamibacteraceae</taxon>
        <taxon>Luteitalea</taxon>
    </lineage>
</organism>
<keyword evidence="2" id="KW-1185">Reference proteome</keyword>
<evidence type="ECO:0000313" key="1">
    <source>
        <dbReference type="EMBL" id="AMY10854.1"/>
    </source>
</evidence>
<dbReference type="KEGG" id="abac:LuPra_04097"/>
<dbReference type="AlphaFoldDB" id="A0A143PSR4"/>
<evidence type="ECO:0000313" key="2">
    <source>
        <dbReference type="Proteomes" id="UP000076079"/>
    </source>
</evidence>
<dbReference type="Proteomes" id="UP000076079">
    <property type="component" value="Chromosome"/>
</dbReference>
<gene>
    <name evidence="1" type="ORF">LuPra_04097</name>
</gene>
<reference evidence="1 2" key="1">
    <citation type="journal article" date="2016" name="Genome Announc.">
        <title>First Complete Genome Sequence of a Subdivision 6 Acidobacterium Strain.</title>
        <authorList>
            <person name="Huang S."/>
            <person name="Vieira S."/>
            <person name="Bunk B."/>
            <person name="Riedel T."/>
            <person name="Sproer C."/>
            <person name="Overmann J."/>
        </authorList>
    </citation>
    <scope>NUCLEOTIDE SEQUENCE [LARGE SCALE GENOMIC DNA]</scope>
    <source>
        <strain evidence="2">DSM 100886 HEG_-6_39</strain>
    </source>
</reference>